<dbReference type="InterPro" id="IPR008978">
    <property type="entry name" value="HSP20-like_chaperone"/>
</dbReference>
<dbReference type="PROSITE" id="PS01031">
    <property type="entry name" value="SHSP"/>
    <property type="match status" value="1"/>
</dbReference>
<dbReference type="PANTHER" id="PTHR34661">
    <property type="entry name" value="INCREASED DNA METHYLATION 3"/>
    <property type="match status" value="1"/>
</dbReference>
<dbReference type="Gene3D" id="2.60.40.790">
    <property type="match status" value="1"/>
</dbReference>
<organism evidence="3">
    <name type="scientific">Sesamum angustifolium</name>
    <dbReference type="NCBI Taxonomy" id="2727405"/>
    <lineage>
        <taxon>Eukaryota</taxon>
        <taxon>Viridiplantae</taxon>
        <taxon>Streptophyta</taxon>
        <taxon>Embryophyta</taxon>
        <taxon>Tracheophyta</taxon>
        <taxon>Spermatophyta</taxon>
        <taxon>Magnoliopsida</taxon>
        <taxon>eudicotyledons</taxon>
        <taxon>Gunneridae</taxon>
        <taxon>Pentapetalae</taxon>
        <taxon>asterids</taxon>
        <taxon>lamiids</taxon>
        <taxon>Lamiales</taxon>
        <taxon>Pedaliaceae</taxon>
        <taxon>Sesamum</taxon>
    </lineage>
</organism>
<dbReference type="SUPFAM" id="SSF49764">
    <property type="entry name" value="HSP20-like chaperones"/>
    <property type="match status" value="1"/>
</dbReference>
<evidence type="ECO:0000259" key="2">
    <source>
        <dbReference type="PROSITE" id="PS01031"/>
    </source>
</evidence>
<dbReference type="CDD" id="cd06464">
    <property type="entry name" value="ACD_sHsps-like"/>
    <property type="match status" value="1"/>
</dbReference>
<reference evidence="3" key="1">
    <citation type="submission" date="2020-06" db="EMBL/GenBank/DDBJ databases">
        <authorList>
            <person name="Li T."/>
            <person name="Hu X."/>
            <person name="Zhang T."/>
            <person name="Song X."/>
            <person name="Zhang H."/>
            <person name="Dai N."/>
            <person name="Sheng W."/>
            <person name="Hou X."/>
            <person name="Wei L."/>
        </authorList>
    </citation>
    <scope>NUCLEOTIDE SEQUENCE</scope>
    <source>
        <strain evidence="3">G01</strain>
        <tissue evidence="3">Leaf</tissue>
    </source>
</reference>
<protein>
    <submittedName>
        <fullName evidence="3">Alpha-crystallin domain-containing protein 22.3</fullName>
    </submittedName>
</protein>
<dbReference type="InterPro" id="IPR002068">
    <property type="entry name" value="A-crystallin/Hsp20_dom"/>
</dbReference>
<evidence type="ECO:0000313" key="3">
    <source>
        <dbReference type="EMBL" id="KAL0364781.1"/>
    </source>
</evidence>
<reference evidence="3" key="2">
    <citation type="journal article" date="2024" name="Plant">
        <title>Genomic evolution and insights into agronomic trait innovations of Sesamum species.</title>
        <authorList>
            <person name="Miao H."/>
            <person name="Wang L."/>
            <person name="Qu L."/>
            <person name="Liu H."/>
            <person name="Sun Y."/>
            <person name="Le M."/>
            <person name="Wang Q."/>
            <person name="Wei S."/>
            <person name="Zheng Y."/>
            <person name="Lin W."/>
            <person name="Duan Y."/>
            <person name="Cao H."/>
            <person name="Xiong S."/>
            <person name="Wang X."/>
            <person name="Wei L."/>
            <person name="Li C."/>
            <person name="Ma Q."/>
            <person name="Ju M."/>
            <person name="Zhao R."/>
            <person name="Li G."/>
            <person name="Mu C."/>
            <person name="Tian Q."/>
            <person name="Mei H."/>
            <person name="Zhang T."/>
            <person name="Gao T."/>
            <person name="Zhang H."/>
        </authorList>
    </citation>
    <scope>NUCLEOTIDE SEQUENCE</scope>
    <source>
        <strain evidence="3">G01</strain>
    </source>
</reference>
<dbReference type="InterPro" id="IPR039321">
    <property type="entry name" value="IDM2/3-like"/>
</dbReference>
<feature type="domain" description="SHSP" evidence="2">
    <location>
        <begin position="260"/>
        <end position="378"/>
    </location>
</feature>
<evidence type="ECO:0000256" key="1">
    <source>
        <dbReference type="PROSITE-ProRule" id="PRU00285"/>
    </source>
</evidence>
<accession>A0AAW2QAM5</accession>
<dbReference type="EMBL" id="JACGWK010000003">
    <property type="protein sequence ID" value="KAL0364781.1"/>
    <property type="molecule type" value="Genomic_DNA"/>
</dbReference>
<dbReference type="PANTHER" id="PTHR34661:SF3">
    <property type="entry name" value="INCREASED DNA METHYLATION 2"/>
    <property type="match status" value="1"/>
</dbReference>
<dbReference type="AlphaFoldDB" id="A0AAW2QAM5"/>
<gene>
    <name evidence="3" type="ORF">Sangu_0575700</name>
</gene>
<proteinExistence type="inferred from homology"/>
<dbReference type="GO" id="GO:0005634">
    <property type="term" value="C:nucleus"/>
    <property type="evidence" value="ECO:0007669"/>
    <property type="project" value="TreeGrafter"/>
</dbReference>
<sequence length="378" mass="41921">MSCALLTEDQYFLLYLIMGVYFGPHLKEGRLHKSALQRHAEGCAEYQANDLGSHIKTVVMESVYYYILRKAEPSAVVKQHLLLHLMIYFLPSCIHALNLKINKKLLMTLSSLIPEIDFIKPGDIERFKRLTGLEDFLLDRESAMQHIFVDSRVLHNVKVQETTSKLHDAIQHVNVQCVNYVPCSGTYPDGNEPSNCTMPFSCSPLNASPLSYDSPVPAQMTGSYSEDLDQGIVFLPSCPSKEEWANLVATVKCGFALTGTAARGHVGPVLGLMDIGESDDSYLFRVSLPGVRRDERDFSCEVESDGTVIIKGVTVTGEITVEKYSQAFVMQSQNLCPPGPFSISFKLPGPVDPQEFHGTFATDGILEGIALKARRHRS</sequence>
<comment type="similarity">
    <text evidence="1">Belongs to the small heat shock protein (HSP20) family.</text>
</comment>
<name>A0AAW2QAM5_9LAMI</name>
<dbReference type="FunFam" id="2.60.40.790:FF:000049">
    <property type="entry name" value="Increased DNA methylation 3"/>
    <property type="match status" value="1"/>
</dbReference>
<comment type="caution">
    <text evidence="3">The sequence shown here is derived from an EMBL/GenBank/DDBJ whole genome shotgun (WGS) entry which is preliminary data.</text>
</comment>